<evidence type="ECO:0000256" key="1">
    <source>
        <dbReference type="ARBA" id="ARBA00004651"/>
    </source>
</evidence>
<dbReference type="eggNOG" id="COG2076">
    <property type="taxonomic scope" value="Bacteria"/>
</dbReference>
<comment type="caution">
    <text evidence="9">The sequence shown here is derived from an EMBL/GenBank/DDBJ whole genome shotgun (WGS) entry which is preliminary data.</text>
</comment>
<comment type="similarity">
    <text evidence="7">Belongs to the drug/metabolite transporter (DMT) superfamily. Small multidrug resistance (SMR) (TC 2.A.7.1) family.</text>
</comment>
<evidence type="ECO:0000256" key="3">
    <source>
        <dbReference type="ARBA" id="ARBA00022475"/>
    </source>
</evidence>
<protein>
    <submittedName>
        <fullName evidence="9">Small multidrug resistance protein</fullName>
    </submittedName>
</protein>
<dbReference type="GO" id="GO:0022857">
    <property type="term" value="F:transmembrane transporter activity"/>
    <property type="evidence" value="ECO:0007669"/>
    <property type="project" value="InterPro"/>
</dbReference>
<dbReference type="InterPro" id="IPR037185">
    <property type="entry name" value="EmrE-like"/>
</dbReference>
<dbReference type="EMBL" id="BBJM01000013">
    <property type="protein sequence ID" value="GAK47858.1"/>
    <property type="molecule type" value="Genomic_DNA"/>
</dbReference>
<dbReference type="Pfam" id="PF00893">
    <property type="entry name" value="Multi_Drug_Res"/>
    <property type="match status" value="1"/>
</dbReference>
<dbReference type="STRING" id="1291743.LOSG293_130470"/>
<keyword evidence="2" id="KW-0813">Transport</keyword>
<evidence type="ECO:0000256" key="8">
    <source>
        <dbReference type="SAM" id="Phobius"/>
    </source>
</evidence>
<keyword evidence="6 8" id="KW-0472">Membrane</keyword>
<evidence type="ECO:0000256" key="7">
    <source>
        <dbReference type="RuleBase" id="RU003942"/>
    </source>
</evidence>
<keyword evidence="5 8" id="KW-1133">Transmembrane helix</keyword>
<keyword evidence="10" id="KW-1185">Reference proteome</keyword>
<dbReference type="SUPFAM" id="SSF103481">
    <property type="entry name" value="Multidrug resistance efflux transporter EmrE"/>
    <property type="match status" value="1"/>
</dbReference>
<gene>
    <name evidence="9" type="ORF">LOSG293_130470</name>
</gene>
<dbReference type="GO" id="GO:0005886">
    <property type="term" value="C:plasma membrane"/>
    <property type="evidence" value="ECO:0007669"/>
    <property type="project" value="UniProtKB-SubCell"/>
</dbReference>
<dbReference type="OrthoDB" id="21828at2"/>
<keyword evidence="3" id="KW-1003">Cell membrane</keyword>
<evidence type="ECO:0000256" key="2">
    <source>
        <dbReference type="ARBA" id="ARBA00022448"/>
    </source>
</evidence>
<dbReference type="InterPro" id="IPR000390">
    <property type="entry name" value="Small_drug/metabolite_transptr"/>
</dbReference>
<evidence type="ECO:0000256" key="4">
    <source>
        <dbReference type="ARBA" id="ARBA00022692"/>
    </source>
</evidence>
<accession>A0A081BIJ0</accession>
<proteinExistence type="inferred from homology"/>
<dbReference type="PANTHER" id="PTHR30561">
    <property type="entry name" value="SMR FAMILY PROTON-DEPENDENT DRUG EFFLUX TRANSPORTER SUGE"/>
    <property type="match status" value="1"/>
</dbReference>
<feature type="transmembrane region" description="Helical" evidence="8">
    <location>
        <begin position="59"/>
        <end position="78"/>
    </location>
</feature>
<dbReference type="FunFam" id="1.10.3730.20:FF:000001">
    <property type="entry name" value="Quaternary ammonium compound resistance transporter SugE"/>
    <property type="match status" value="1"/>
</dbReference>
<dbReference type="InterPro" id="IPR045324">
    <property type="entry name" value="Small_multidrug_res"/>
</dbReference>
<name>A0A081BIJ0_9LACO</name>
<sequence length="106" mass="11464">MVWIELFIAGIFETVWATTMKFSHGFTRLGFTIATIVGMTASFVFLARATKTLPLSIAYPIWTGIGAVGSILVGVVLFKDVLSPLTWVFVGFLLIGIVGIKLTTGH</sequence>
<feature type="transmembrane region" description="Helical" evidence="8">
    <location>
        <begin position="84"/>
        <end position="103"/>
    </location>
</feature>
<evidence type="ECO:0000256" key="5">
    <source>
        <dbReference type="ARBA" id="ARBA00022989"/>
    </source>
</evidence>
<comment type="subcellular location">
    <subcellularLocation>
        <location evidence="1 7">Cell membrane</location>
        <topology evidence="1 7">Multi-pass membrane protein</topology>
    </subcellularLocation>
</comment>
<keyword evidence="4 7" id="KW-0812">Transmembrane</keyword>
<dbReference type="Gene3D" id="1.10.3730.20">
    <property type="match status" value="1"/>
</dbReference>
<dbReference type="Proteomes" id="UP000028700">
    <property type="component" value="Unassembled WGS sequence"/>
</dbReference>
<feature type="transmembrane region" description="Helical" evidence="8">
    <location>
        <begin position="29"/>
        <end position="47"/>
    </location>
</feature>
<dbReference type="PANTHER" id="PTHR30561:SF0">
    <property type="entry name" value="GUANIDINIUM EXPORTER"/>
    <property type="match status" value="1"/>
</dbReference>
<dbReference type="AlphaFoldDB" id="A0A081BIJ0"/>
<evidence type="ECO:0000256" key="6">
    <source>
        <dbReference type="ARBA" id="ARBA00023136"/>
    </source>
</evidence>
<evidence type="ECO:0000313" key="10">
    <source>
        <dbReference type="Proteomes" id="UP000028700"/>
    </source>
</evidence>
<organism evidence="9 10">
    <name type="scientific">Secundilactobacillus oryzae JCM 18671</name>
    <dbReference type="NCBI Taxonomy" id="1291743"/>
    <lineage>
        <taxon>Bacteria</taxon>
        <taxon>Bacillati</taxon>
        <taxon>Bacillota</taxon>
        <taxon>Bacilli</taxon>
        <taxon>Lactobacillales</taxon>
        <taxon>Lactobacillaceae</taxon>
        <taxon>Secundilactobacillus</taxon>
    </lineage>
</organism>
<reference evidence="9" key="1">
    <citation type="journal article" date="2014" name="Genome Announc.">
        <title>Draft Genome Sequence of Lactobacillus oryzae Strain SG293T.</title>
        <authorList>
            <person name="Tanizawa Y."/>
            <person name="Fujisawa T."/>
            <person name="Mochizuki T."/>
            <person name="Kaminuma E."/>
            <person name="Nakamura Y."/>
            <person name="Tohno M."/>
        </authorList>
    </citation>
    <scope>NUCLEOTIDE SEQUENCE [LARGE SCALE GENOMIC DNA]</scope>
    <source>
        <strain evidence="9">SG293</strain>
    </source>
</reference>
<dbReference type="RefSeq" id="WP_034527626.1">
    <property type="nucleotide sequence ID" value="NZ_BBAZ01000048.1"/>
</dbReference>
<evidence type="ECO:0000313" key="9">
    <source>
        <dbReference type="EMBL" id="GAK47858.1"/>
    </source>
</evidence>